<gene>
    <name evidence="1" type="ORF">HMPREF7215_1504</name>
</gene>
<dbReference type="Proteomes" id="UP000006462">
    <property type="component" value="Unassembled WGS sequence"/>
</dbReference>
<keyword evidence="2" id="KW-1185">Reference proteome</keyword>
<accession>A0ABP2HS22</accession>
<reference evidence="1 2" key="1">
    <citation type="submission" date="2009-12" db="EMBL/GenBank/DDBJ databases">
        <authorList>
            <person name="Shrivastava S."/>
            <person name="Madupu R."/>
            <person name="Durkin A.S."/>
            <person name="Torralba M."/>
            <person name="Methe B."/>
            <person name="Sutton G.G."/>
            <person name="Strausberg R.L."/>
            <person name="Nelson K.E."/>
        </authorList>
    </citation>
    <scope>NUCLEOTIDE SEQUENCE [LARGE SCALE GENOMIC DNA]</scope>
    <source>
        <strain evidence="1 2">W5455</strain>
    </source>
</reference>
<dbReference type="EMBL" id="ADFP01000101">
    <property type="protein sequence ID" value="EFB89976.1"/>
    <property type="molecule type" value="Genomic_DNA"/>
</dbReference>
<evidence type="ECO:0000313" key="1">
    <source>
        <dbReference type="EMBL" id="EFB89976.1"/>
    </source>
</evidence>
<evidence type="ECO:0000313" key="2">
    <source>
        <dbReference type="Proteomes" id="UP000006462"/>
    </source>
</evidence>
<comment type="caution">
    <text evidence="1">The sequence shown here is derived from an EMBL/GenBank/DDBJ whole genome shotgun (WGS) entry which is preliminary data.</text>
</comment>
<protein>
    <submittedName>
        <fullName evidence="1">Uncharacterized protein</fullName>
    </submittedName>
</protein>
<organism evidence="1 2">
    <name type="scientific">Pyramidobacter piscolens W5455</name>
    <dbReference type="NCBI Taxonomy" id="352165"/>
    <lineage>
        <taxon>Bacteria</taxon>
        <taxon>Thermotogati</taxon>
        <taxon>Synergistota</taxon>
        <taxon>Synergistia</taxon>
        <taxon>Synergistales</taxon>
        <taxon>Dethiosulfovibrionaceae</taxon>
        <taxon>Pyramidobacter</taxon>
    </lineage>
</organism>
<proteinExistence type="predicted"/>
<sequence>MLSFSLRNPPAQKLFYKVRILRNNGLMIIKLYPCHNMRCTSNTSEIKK</sequence>
<name>A0ABP2HS22_9BACT</name>